<proteinExistence type="predicted"/>
<organism evidence="2 3">
    <name type="scientific">Gomphillus americanus</name>
    <dbReference type="NCBI Taxonomy" id="1940652"/>
    <lineage>
        <taxon>Eukaryota</taxon>
        <taxon>Fungi</taxon>
        <taxon>Dikarya</taxon>
        <taxon>Ascomycota</taxon>
        <taxon>Pezizomycotina</taxon>
        <taxon>Lecanoromycetes</taxon>
        <taxon>OSLEUM clade</taxon>
        <taxon>Ostropomycetidae</taxon>
        <taxon>Ostropales</taxon>
        <taxon>Graphidaceae</taxon>
        <taxon>Gomphilloideae</taxon>
        <taxon>Gomphillus</taxon>
    </lineage>
</organism>
<evidence type="ECO:0000256" key="1">
    <source>
        <dbReference type="SAM" id="MobiDB-lite"/>
    </source>
</evidence>
<reference evidence="2" key="1">
    <citation type="submission" date="2021-03" db="EMBL/GenBank/DDBJ databases">
        <authorList>
            <person name="Tagirdzhanova G."/>
        </authorList>
    </citation>
    <scope>NUCLEOTIDE SEQUENCE</scope>
</reference>
<feature type="compositionally biased region" description="Polar residues" evidence="1">
    <location>
        <begin position="358"/>
        <end position="368"/>
    </location>
</feature>
<protein>
    <submittedName>
        <fullName evidence="2">Uncharacterized protein</fullName>
    </submittedName>
</protein>
<sequence length="401" mass="45922">MPASDVSLVNVQKRKRSSAVEQVVKKHNSQIDCNDGNQNPHAGSRRDNIGWSHERCLMLVFNSFTLPDIQKVLETQQLPKGIPKGWHVGYCAYQDCKTMTTEDMTDSGWCKDHFAPGPKPLPLWRVRQILIHELLERADSRTKLMEIAEESNGVFLVRREIEELLAVVLRTPKREDDERTKERQRMVLKDCQDHEPCKTLPIEIVKTSEDTHRKGQHIPRNQSPIRKALSETKVQLQATKAVANHNTVVSESGKKRKAIEEISESFTKKPRFNMKSFAASLKPSSLEIHFKIVRAKATVYNAQTTTNRTPWSRRRTQEASRKKPKSPRTERDSTSLFGTRISCAENVKKTSDPDTAGPNHSDNPQTPEFATPKKRRSSRKRQVASPMDFWPPSSWEDFVRP</sequence>
<dbReference type="AlphaFoldDB" id="A0A8H3EAR0"/>
<keyword evidence="3" id="KW-1185">Reference proteome</keyword>
<dbReference type="Proteomes" id="UP000664169">
    <property type="component" value="Unassembled WGS sequence"/>
</dbReference>
<comment type="caution">
    <text evidence="2">The sequence shown here is derived from an EMBL/GenBank/DDBJ whole genome shotgun (WGS) entry which is preliminary data.</text>
</comment>
<feature type="compositionally biased region" description="Basic and acidic residues" evidence="1">
    <location>
        <begin position="315"/>
        <end position="333"/>
    </location>
</feature>
<accession>A0A8H3EAR0</accession>
<feature type="region of interest" description="Disordered" evidence="1">
    <location>
        <begin position="304"/>
        <end position="401"/>
    </location>
</feature>
<gene>
    <name evidence="2" type="ORF">GOMPHAMPRED_000399</name>
</gene>
<feature type="compositionally biased region" description="Basic residues" evidence="1">
    <location>
        <begin position="372"/>
        <end position="382"/>
    </location>
</feature>
<name>A0A8H3EAR0_9LECA</name>
<evidence type="ECO:0000313" key="3">
    <source>
        <dbReference type="Proteomes" id="UP000664169"/>
    </source>
</evidence>
<evidence type="ECO:0000313" key="2">
    <source>
        <dbReference type="EMBL" id="CAF9903581.1"/>
    </source>
</evidence>
<dbReference type="EMBL" id="CAJPDQ010000001">
    <property type="protein sequence ID" value="CAF9903581.1"/>
    <property type="molecule type" value="Genomic_DNA"/>
</dbReference>